<dbReference type="AlphaFoldDB" id="A0A1I7WE10"/>
<keyword evidence="1" id="KW-1185">Reference proteome</keyword>
<protein>
    <submittedName>
        <fullName evidence="2">Uncharacterized protein</fullName>
    </submittedName>
</protein>
<organism evidence="1 2">
    <name type="scientific">Heterorhabditis bacteriophora</name>
    <name type="common">Entomopathogenic nematode worm</name>
    <dbReference type="NCBI Taxonomy" id="37862"/>
    <lineage>
        <taxon>Eukaryota</taxon>
        <taxon>Metazoa</taxon>
        <taxon>Ecdysozoa</taxon>
        <taxon>Nematoda</taxon>
        <taxon>Chromadorea</taxon>
        <taxon>Rhabditida</taxon>
        <taxon>Rhabditina</taxon>
        <taxon>Rhabditomorpha</taxon>
        <taxon>Strongyloidea</taxon>
        <taxon>Heterorhabditidae</taxon>
        <taxon>Heterorhabditis</taxon>
    </lineage>
</organism>
<dbReference type="Proteomes" id="UP000095283">
    <property type="component" value="Unplaced"/>
</dbReference>
<dbReference type="WBParaSite" id="Hba_03179">
    <property type="protein sequence ID" value="Hba_03179"/>
    <property type="gene ID" value="Hba_03179"/>
</dbReference>
<sequence>MASSCDPPLSLRPYEFDRPQFEQIYLLEVNFVTTLLPFGTGAAMMVELELKLRHIWPLTFLSWPS</sequence>
<proteinExistence type="predicted"/>
<evidence type="ECO:0000313" key="2">
    <source>
        <dbReference type="WBParaSite" id="Hba_03179"/>
    </source>
</evidence>
<evidence type="ECO:0000313" key="1">
    <source>
        <dbReference type="Proteomes" id="UP000095283"/>
    </source>
</evidence>
<reference evidence="2" key="1">
    <citation type="submission" date="2016-11" db="UniProtKB">
        <authorList>
            <consortium name="WormBaseParasite"/>
        </authorList>
    </citation>
    <scope>IDENTIFICATION</scope>
</reference>
<name>A0A1I7WE10_HETBA</name>
<accession>A0A1I7WE10</accession>